<dbReference type="AlphaFoldDB" id="A0A8J7C344"/>
<accession>A0A8J7C344</accession>
<evidence type="ECO:0000313" key="4">
    <source>
        <dbReference type="Proteomes" id="UP000648239"/>
    </source>
</evidence>
<keyword evidence="2" id="KW-0732">Signal</keyword>
<gene>
    <name evidence="3" type="ORF">IFK94_12055</name>
</gene>
<evidence type="ECO:0000313" key="3">
    <source>
        <dbReference type="EMBL" id="MBD3868851.1"/>
    </source>
</evidence>
<dbReference type="EMBL" id="JACXWD010000046">
    <property type="protein sequence ID" value="MBD3868851.1"/>
    <property type="molecule type" value="Genomic_DNA"/>
</dbReference>
<dbReference type="InterPro" id="IPR025975">
    <property type="entry name" value="Polysacc_lyase"/>
</dbReference>
<feature type="chain" id="PRO_5035285034" evidence="2">
    <location>
        <begin position="23"/>
        <end position="678"/>
    </location>
</feature>
<protein>
    <submittedName>
        <fullName evidence="3">Heparin lyase I family protein</fullName>
    </submittedName>
</protein>
<dbReference type="Pfam" id="PF14099">
    <property type="entry name" value="Polysacc_lyase"/>
    <property type="match status" value="1"/>
</dbReference>
<feature type="region of interest" description="Disordered" evidence="1">
    <location>
        <begin position="649"/>
        <end position="678"/>
    </location>
</feature>
<sequence>MKWLVSFRILPMLLLGCSLAMADICKQESFDITGPNLAYGLDSVRGDRSTGTCSYPVSWGNGGQWCVEHDPSGGDGGEGDGAAHIIFREGESQFNAGWFWGHSCGSWNNGDTLRIRFKIRFDERYIWNESHNNKFMIWGSGGYRMILFIRGEYWTSANCRPYGSGSYSRCTNDGSQCSGDGDCVDPNGVQYSCVEQGTYLNGGALAVGHDISNPCAGPAPAAADAGLGGTGWFYVQVEVKSGADGFEKIWINNNNYDQPNACTGSASACPGSSEYGYSQGRNPVRDIRVDGWETEQTVGDFWTDAVSRDMGYYIDDMIWEQNGSFDSVWFPGGVPACADGRDNDGDGLSDFPADPGCTSADDPGENNCGNGVIEGNEVCDGTQMGGESCISLGFENGVLGCGGSCLDYDTTYCASSSSGGGTLPMFTSDFETGDFSEWDGRREQNPGDLQVVSDASCAGGSRCARALLTAGTNSDSYADYYFGDHPLEGGQKVEELWLETSVKFSSGYVWPNSGQKVAILNATDGSSTQRRYQVIMKVDPSGRWSLQHSDIDDWLFFERPQNLGTPTTVAFDSWVRLKLYARMNRPGYIDGVLRLWVDGVLKAEYTDLNLRESTEYGFGKLILSSWATDASGSNGVQWYDDWVLSAADPGVGSGPPPTAPPGTVGGVVRTDTYPGGGE</sequence>
<evidence type="ECO:0000256" key="2">
    <source>
        <dbReference type="SAM" id="SignalP"/>
    </source>
</evidence>
<reference evidence="3 4" key="1">
    <citation type="submission" date="2020-08" db="EMBL/GenBank/DDBJ databases">
        <title>Acidobacteriota in marine sediments use diverse sulfur dissimilation pathways.</title>
        <authorList>
            <person name="Wasmund K."/>
        </authorList>
    </citation>
    <scope>NUCLEOTIDE SEQUENCE [LARGE SCALE GENOMIC DNA]</scope>
    <source>
        <strain evidence="3">MAG AM4</strain>
    </source>
</reference>
<comment type="caution">
    <text evidence="3">The sequence shown here is derived from an EMBL/GenBank/DDBJ whole genome shotgun (WGS) entry which is preliminary data.</text>
</comment>
<dbReference type="Proteomes" id="UP000648239">
    <property type="component" value="Unassembled WGS sequence"/>
</dbReference>
<proteinExistence type="predicted"/>
<organism evidence="3 4">
    <name type="scientific">Candidatus Polarisedimenticola svalbardensis</name>
    <dbReference type="NCBI Taxonomy" id="2886004"/>
    <lineage>
        <taxon>Bacteria</taxon>
        <taxon>Pseudomonadati</taxon>
        <taxon>Acidobacteriota</taxon>
        <taxon>Candidatus Polarisedimenticolia</taxon>
        <taxon>Candidatus Polarisedimenticolales</taxon>
        <taxon>Candidatus Polarisedimenticolaceae</taxon>
        <taxon>Candidatus Polarisedimenticola</taxon>
    </lineage>
</organism>
<feature type="signal peptide" evidence="2">
    <location>
        <begin position="1"/>
        <end position="22"/>
    </location>
</feature>
<keyword evidence="3" id="KW-0456">Lyase</keyword>
<evidence type="ECO:0000256" key="1">
    <source>
        <dbReference type="SAM" id="MobiDB-lite"/>
    </source>
</evidence>
<dbReference type="Gene3D" id="2.60.120.200">
    <property type="match status" value="1"/>
</dbReference>
<name>A0A8J7C344_9BACT</name>
<dbReference type="GO" id="GO:0016829">
    <property type="term" value="F:lyase activity"/>
    <property type="evidence" value="ECO:0007669"/>
    <property type="project" value="UniProtKB-KW"/>
</dbReference>